<evidence type="ECO:0000313" key="12">
    <source>
        <dbReference type="Ensembl" id="ENSSOCP00000020969.1"/>
    </source>
</evidence>
<dbReference type="InterPro" id="IPR017907">
    <property type="entry name" value="Znf_RING_CS"/>
</dbReference>
<evidence type="ECO:0000256" key="7">
    <source>
        <dbReference type="ARBA" id="ARBA00023015"/>
    </source>
</evidence>
<organism evidence="12 13">
    <name type="scientific">Strix occidentalis caurina</name>
    <name type="common">northern spotted owl</name>
    <dbReference type="NCBI Taxonomy" id="311401"/>
    <lineage>
        <taxon>Eukaryota</taxon>
        <taxon>Metazoa</taxon>
        <taxon>Chordata</taxon>
        <taxon>Craniata</taxon>
        <taxon>Vertebrata</taxon>
        <taxon>Euteleostomi</taxon>
        <taxon>Archelosauria</taxon>
        <taxon>Archosauria</taxon>
        <taxon>Dinosauria</taxon>
        <taxon>Saurischia</taxon>
        <taxon>Theropoda</taxon>
        <taxon>Coelurosauria</taxon>
        <taxon>Aves</taxon>
        <taxon>Neognathae</taxon>
        <taxon>Neoaves</taxon>
        <taxon>Telluraves</taxon>
        <taxon>Strigiformes</taxon>
        <taxon>Strigidae</taxon>
        <taxon>Strix</taxon>
    </lineage>
</organism>
<keyword evidence="7" id="KW-0805">Transcription regulation</keyword>
<dbReference type="EC" id="2.3.2.27" evidence="2"/>
<evidence type="ECO:0000256" key="1">
    <source>
        <dbReference type="ARBA" id="ARBA00000900"/>
    </source>
</evidence>
<dbReference type="GO" id="GO:0006513">
    <property type="term" value="P:protein monoubiquitination"/>
    <property type="evidence" value="ECO:0007669"/>
    <property type="project" value="TreeGrafter"/>
</dbReference>
<evidence type="ECO:0000256" key="4">
    <source>
        <dbReference type="ARBA" id="ARBA00022723"/>
    </source>
</evidence>
<dbReference type="Pfam" id="PF13639">
    <property type="entry name" value="zf-RING_2"/>
    <property type="match status" value="1"/>
</dbReference>
<dbReference type="GO" id="GO:0008270">
    <property type="term" value="F:zinc ion binding"/>
    <property type="evidence" value="ECO:0007669"/>
    <property type="project" value="UniProtKB-KW"/>
</dbReference>
<evidence type="ECO:0000256" key="5">
    <source>
        <dbReference type="ARBA" id="ARBA00022771"/>
    </source>
</evidence>
<feature type="compositionally biased region" description="Basic and acidic residues" evidence="10">
    <location>
        <begin position="112"/>
        <end position="122"/>
    </location>
</feature>
<feature type="compositionally biased region" description="Low complexity" evidence="10">
    <location>
        <begin position="12"/>
        <end position="22"/>
    </location>
</feature>
<evidence type="ECO:0000256" key="3">
    <source>
        <dbReference type="ARBA" id="ARBA00022679"/>
    </source>
</evidence>
<comment type="catalytic activity">
    <reaction evidence="1">
        <text>S-ubiquitinyl-[E2 ubiquitin-conjugating enzyme]-L-cysteine + [acceptor protein]-L-lysine = [E2 ubiquitin-conjugating enzyme]-L-cysteine + N(6)-ubiquitinyl-[acceptor protein]-L-lysine.</text>
        <dbReference type="EC" id="2.3.2.27"/>
    </reaction>
</comment>
<dbReference type="PANTHER" id="PTHR46077:SF1">
    <property type="entry name" value="TOP1 BINDING ARGININE_SERINE RICH PROTEIN, E3 UBIQUITIN LIGASE"/>
    <property type="match status" value="1"/>
</dbReference>
<protein>
    <recommendedName>
        <fullName evidence="2">RING-type E3 ubiquitin transferase</fullName>
        <ecNumber evidence="2">2.3.2.27</ecNumber>
    </recommendedName>
</protein>
<reference evidence="12" key="2">
    <citation type="submission" date="2025-09" db="UniProtKB">
        <authorList>
            <consortium name="Ensembl"/>
        </authorList>
    </citation>
    <scope>IDENTIFICATION</scope>
</reference>
<sequence>MASGTKKAMKESSSAARDSSTSQPPQAGLAEAAADPQRPICLRNIKKTACVAYCMHCFCFNCIDRWSKQKDECPVCKQLLNKLLYLGRASSGALQRHLPAGSHTHHFLGANPDEHRRAPGWP</sequence>
<dbReference type="AlphaFoldDB" id="A0A8D0FXM6"/>
<keyword evidence="5 9" id="KW-0863">Zinc-finger</keyword>
<evidence type="ECO:0000256" key="6">
    <source>
        <dbReference type="ARBA" id="ARBA00022833"/>
    </source>
</evidence>
<dbReference type="InterPro" id="IPR013083">
    <property type="entry name" value="Znf_RING/FYVE/PHD"/>
</dbReference>
<dbReference type="SUPFAM" id="SSF57850">
    <property type="entry name" value="RING/U-box"/>
    <property type="match status" value="1"/>
</dbReference>
<dbReference type="GO" id="GO:0000209">
    <property type="term" value="P:protein polyubiquitination"/>
    <property type="evidence" value="ECO:0007669"/>
    <property type="project" value="TreeGrafter"/>
</dbReference>
<dbReference type="PROSITE" id="PS00518">
    <property type="entry name" value="ZF_RING_1"/>
    <property type="match status" value="1"/>
</dbReference>
<dbReference type="InterPro" id="IPR001841">
    <property type="entry name" value="Znf_RING"/>
</dbReference>
<dbReference type="Gene3D" id="3.30.40.10">
    <property type="entry name" value="Zinc/RING finger domain, C3HC4 (zinc finger)"/>
    <property type="match status" value="1"/>
</dbReference>
<dbReference type="PROSITE" id="PS50089">
    <property type="entry name" value="ZF_RING_2"/>
    <property type="match status" value="1"/>
</dbReference>
<name>A0A8D0FXM6_STROC</name>
<feature type="region of interest" description="Disordered" evidence="10">
    <location>
        <begin position="103"/>
        <end position="122"/>
    </location>
</feature>
<evidence type="ECO:0000256" key="9">
    <source>
        <dbReference type="PROSITE-ProRule" id="PRU00175"/>
    </source>
</evidence>
<keyword evidence="4" id="KW-0479">Metal-binding</keyword>
<dbReference type="Proteomes" id="UP000694551">
    <property type="component" value="Unplaced"/>
</dbReference>
<evidence type="ECO:0000256" key="10">
    <source>
        <dbReference type="SAM" id="MobiDB-lite"/>
    </source>
</evidence>
<evidence type="ECO:0000256" key="8">
    <source>
        <dbReference type="ARBA" id="ARBA00023163"/>
    </source>
</evidence>
<keyword evidence="6" id="KW-0862">Zinc</keyword>
<dbReference type="GO" id="GO:0061630">
    <property type="term" value="F:ubiquitin protein ligase activity"/>
    <property type="evidence" value="ECO:0007669"/>
    <property type="project" value="UniProtKB-EC"/>
</dbReference>
<dbReference type="PANTHER" id="PTHR46077">
    <property type="entry name" value="E3 UBIQUITIN-PROTEIN LIGASE TOPORS"/>
    <property type="match status" value="1"/>
</dbReference>
<evidence type="ECO:0000313" key="13">
    <source>
        <dbReference type="Proteomes" id="UP000694551"/>
    </source>
</evidence>
<keyword evidence="3" id="KW-0808">Transferase</keyword>
<evidence type="ECO:0000256" key="2">
    <source>
        <dbReference type="ARBA" id="ARBA00012483"/>
    </source>
</evidence>
<dbReference type="Ensembl" id="ENSSOCT00000021494.1">
    <property type="protein sequence ID" value="ENSSOCP00000020969.1"/>
    <property type="gene ID" value="ENSSOCG00000015653.1"/>
</dbReference>
<keyword evidence="8" id="KW-0804">Transcription</keyword>
<proteinExistence type="predicted"/>
<evidence type="ECO:0000259" key="11">
    <source>
        <dbReference type="PROSITE" id="PS50089"/>
    </source>
</evidence>
<accession>A0A8D0FXM6</accession>
<feature type="domain" description="RING-type" evidence="11">
    <location>
        <begin position="39"/>
        <end position="77"/>
    </location>
</feature>
<reference evidence="12" key="1">
    <citation type="submission" date="2025-08" db="UniProtKB">
        <authorList>
            <consortium name="Ensembl"/>
        </authorList>
    </citation>
    <scope>IDENTIFICATION</scope>
</reference>
<feature type="region of interest" description="Disordered" evidence="10">
    <location>
        <begin position="1"/>
        <end position="34"/>
    </location>
</feature>
<keyword evidence="13" id="KW-1185">Reference proteome</keyword>